<reference evidence="4" key="1">
    <citation type="submission" date="2021-07" db="EMBL/GenBank/DDBJ databases">
        <authorList>
            <person name="Catto M.A."/>
            <person name="Jacobson A."/>
            <person name="Kennedy G."/>
            <person name="Labadie P."/>
            <person name="Hunt B.G."/>
            <person name="Srinivasan R."/>
        </authorList>
    </citation>
    <scope>NUCLEOTIDE SEQUENCE</scope>
    <source>
        <strain evidence="4">PL_HMW_Pooled</strain>
        <tissue evidence="4">Head</tissue>
    </source>
</reference>
<dbReference type="SMART" id="SM00703">
    <property type="entry name" value="NRF"/>
    <property type="match status" value="1"/>
</dbReference>
<feature type="chain" id="PRO_5041943427" evidence="2">
    <location>
        <begin position="24"/>
        <end position="1087"/>
    </location>
</feature>
<dbReference type="GO" id="GO:0016747">
    <property type="term" value="F:acyltransferase activity, transferring groups other than amino-acyl groups"/>
    <property type="evidence" value="ECO:0007669"/>
    <property type="project" value="InterPro"/>
</dbReference>
<accession>A0AAE1H855</accession>
<dbReference type="PANTHER" id="PTHR11161:SF0">
    <property type="entry name" value="O-ACYLTRANSFERASE LIKE PROTEIN"/>
    <property type="match status" value="1"/>
</dbReference>
<keyword evidence="1" id="KW-1133">Transmembrane helix</keyword>
<dbReference type="InterPro" id="IPR002656">
    <property type="entry name" value="Acyl_transf_3_dom"/>
</dbReference>
<dbReference type="EMBL" id="JAHWGI010000505">
    <property type="protein sequence ID" value="KAK3916254.1"/>
    <property type="molecule type" value="Genomic_DNA"/>
</dbReference>
<feature type="transmembrane region" description="Helical" evidence="1">
    <location>
        <begin position="519"/>
        <end position="542"/>
    </location>
</feature>
<organism evidence="4 5">
    <name type="scientific">Frankliniella fusca</name>
    <dbReference type="NCBI Taxonomy" id="407009"/>
    <lineage>
        <taxon>Eukaryota</taxon>
        <taxon>Metazoa</taxon>
        <taxon>Ecdysozoa</taxon>
        <taxon>Arthropoda</taxon>
        <taxon>Hexapoda</taxon>
        <taxon>Insecta</taxon>
        <taxon>Pterygota</taxon>
        <taxon>Neoptera</taxon>
        <taxon>Paraneoptera</taxon>
        <taxon>Thysanoptera</taxon>
        <taxon>Terebrantia</taxon>
        <taxon>Thripoidea</taxon>
        <taxon>Thripidae</taxon>
        <taxon>Frankliniella</taxon>
    </lineage>
</organism>
<feature type="signal peptide" evidence="2">
    <location>
        <begin position="1"/>
        <end position="23"/>
    </location>
</feature>
<feature type="transmembrane region" description="Helical" evidence="1">
    <location>
        <begin position="439"/>
        <end position="462"/>
    </location>
</feature>
<dbReference type="Gene3D" id="1.10.287.70">
    <property type="match status" value="1"/>
</dbReference>
<dbReference type="PANTHER" id="PTHR11161">
    <property type="entry name" value="O-ACYLTRANSFERASE"/>
    <property type="match status" value="1"/>
</dbReference>
<dbReference type="InterPro" id="IPR006621">
    <property type="entry name" value="Nose-resist-to-fluoxetine_N"/>
</dbReference>
<dbReference type="InterPro" id="IPR052728">
    <property type="entry name" value="O2_lipid_transport_reg"/>
</dbReference>
<sequence>MPECSRAARVCVLALAAVSMANASISQQSEEGQGVLPALSPLVGLHLDEHGRDADGQCARDTRVLASAAGNRTLWAVRMLDASARVSSGVLWGSRYQLGSYDGCMSVGASSPVGARYCLVSVSHRADAAPQDAGNWEVVEDLPPHHDVSPVLRGEGMFPGSLPLGDIRMGLCVPRSCAAPSLKAALQSGLDPHLRADVRPEHCQEHVPRPSSPAANFFWALVVTLTAVSVAAPALGWSSWDWSRHVRTLGLPDPLVSGIDLSPVSGIRAVNAMYLVALHRGLHSGRVATSNREYFTSEARSRPDMAVLYRGALGVDTFFFLAGLLLAASTAADRAPSLSRALLNRVLRVVPVYAMVLLFHCTALPDMGSGPLWVEVAKPMSDSCRRWWWSNLLFLNNYVNGGTAEPLCMEHSWSLAVDMHMFIAGVLLLARVPAGARGAAALGALALMSTVPLAATTLLAGWPGTVPWTLRTMQGMWAEPLIHQAYLPTHMRAAPYLLGLAAGRALPVLKDSGYRPGRAVTLLATVGSLAVMAAVMCFSTLFNDLRASHSALSAALCAGLTPFVWASALGALIVVTVLGEPTAVRSFLSWQPLVTLSRLTFAVYLVSYPLQALITAGGRDAMRVTPLTIARDGLSDNVISFIISFWLFVVLEAPVRSMAKKALASVPLFAPQPSSYMLYVSTHQSWDNDFTNQVILLRKRANWNANAAFLILLLGNEIKQEDVDFIFSELWRHLVANAAVIVSQPEVDILEWFPISRPDERPVVVARWRHGRLHLSHPLFDPQVIVGQLENYTLKAGLFDWPPYSVLTNDSDRSVQTGIEVELLRAISGAVGFRLHEEVIPEEENWPQLMRRLNEGSIDVALGGFIPYAERYVWFDASASYIQDATRWFVTPPTPLTVLECVFHVFRPQVWMLLFAIYIVIITFEVLLARSQDLDLAQYQRWPAVALDTWRLLVDSSLHALPVTTRVRLLVVAWVIGSMHINQAFRSALTSSLSKEKYGPSPRTLEELVTTPSALDQPCGAGSGASEFTNPKESSAIEVVVVAVQAWENSFRSRSSYELASTRKMSPTTVLTTAPPIVNEVPRLKLP</sequence>
<dbReference type="Proteomes" id="UP001219518">
    <property type="component" value="Unassembled WGS sequence"/>
</dbReference>
<gene>
    <name evidence="4" type="ORF">KUF71_006122</name>
</gene>
<comment type="caution">
    <text evidence="4">The sequence shown here is derived from an EMBL/GenBank/DDBJ whole genome shotgun (WGS) entry which is preliminary data.</text>
</comment>
<keyword evidence="5" id="KW-1185">Reference proteome</keyword>
<proteinExistence type="predicted"/>
<feature type="domain" description="Nose resistant-to-fluoxetine protein N-terminal" evidence="3">
    <location>
        <begin position="55"/>
        <end position="205"/>
    </location>
</feature>
<keyword evidence="2" id="KW-0732">Signal</keyword>
<feature type="transmembrane region" description="Helical" evidence="1">
    <location>
        <begin position="307"/>
        <end position="332"/>
    </location>
</feature>
<dbReference type="Pfam" id="PF01757">
    <property type="entry name" value="Acyl_transf_3"/>
    <property type="match status" value="1"/>
</dbReference>
<dbReference type="Pfam" id="PF20146">
    <property type="entry name" value="NRF"/>
    <property type="match status" value="1"/>
</dbReference>
<reference evidence="4" key="2">
    <citation type="journal article" date="2023" name="BMC Genomics">
        <title>Pest status, molecular evolution, and epigenetic factors derived from the genome assembly of Frankliniella fusca, a thysanopteran phytovirus vector.</title>
        <authorList>
            <person name="Catto M.A."/>
            <person name="Labadie P.E."/>
            <person name="Jacobson A.L."/>
            <person name="Kennedy G.G."/>
            <person name="Srinivasan R."/>
            <person name="Hunt B.G."/>
        </authorList>
    </citation>
    <scope>NUCLEOTIDE SEQUENCE</scope>
    <source>
        <strain evidence="4">PL_HMW_Pooled</strain>
    </source>
</reference>
<keyword evidence="1" id="KW-0472">Membrane</keyword>
<feature type="transmembrane region" description="Helical" evidence="1">
    <location>
        <begin position="638"/>
        <end position="655"/>
    </location>
</feature>
<dbReference type="Gene3D" id="3.40.190.10">
    <property type="entry name" value="Periplasmic binding protein-like II"/>
    <property type="match status" value="1"/>
</dbReference>
<feature type="transmembrane region" description="Helical" evidence="1">
    <location>
        <begin position="910"/>
        <end position="929"/>
    </location>
</feature>
<evidence type="ECO:0000313" key="5">
    <source>
        <dbReference type="Proteomes" id="UP001219518"/>
    </source>
</evidence>
<dbReference type="Pfam" id="PF00497">
    <property type="entry name" value="SBP_bac_3"/>
    <property type="match status" value="1"/>
</dbReference>
<feature type="transmembrane region" description="Helical" evidence="1">
    <location>
        <begin position="599"/>
        <end position="617"/>
    </location>
</feature>
<feature type="transmembrane region" description="Helical" evidence="1">
    <location>
        <begin position="413"/>
        <end position="432"/>
    </location>
</feature>
<evidence type="ECO:0000259" key="3">
    <source>
        <dbReference type="SMART" id="SM00703"/>
    </source>
</evidence>
<feature type="transmembrane region" description="Helical" evidence="1">
    <location>
        <begin position="352"/>
        <end position="374"/>
    </location>
</feature>
<evidence type="ECO:0000256" key="2">
    <source>
        <dbReference type="SAM" id="SignalP"/>
    </source>
</evidence>
<name>A0AAE1H855_9NEOP</name>
<keyword evidence="1" id="KW-0812">Transmembrane</keyword>
<dbReference type="SUPFAM" id="SSF53850">
    <property type="entry name" value="Periplasmic binding protein-like II"/>
    <property type="match status" value="1"/>
</dbReference>
<feature type="transmembrane region" description="Helical" evidence="1">
    <location>
        <begin position="554"/>
        <end position="579"/>
    </location>
</feature>
<feature type="transmembrane region" description="Helical" evidence="1">
    <location>
        <begin position="217"/>
        <end position="237"/>
    </location>
</feature>
<evidence type="ECO:0000256" key="1">
    <source>
        <dbReference type="SAM" id="Phobius"/>
    </source>
</evidence>
<evidence type="ECO:0000313" key="4">
    <source>
        <dbReference type="EMBL" id="KAK3916254.1"/>
    </source>
</evidence>
<dbReference type="InterPro" id="IPR001638">
    <property type="entry name" value="Solute-binding_3/MltF_N"/>
</dbReference>
<dbReference type="AlphaFoldDB" id="A0AAE1H855"/>
<protein>
    <submittedName>
        <fullName evidence="4">Nose resistant to fluoxetine protein 6</fullName>
    </submittedName>
</protein>